<dbReference type="RefSeq" id="WP_408178680.1">
    <property type="nucleotide sequence ID" value="NZ_JAQQEZ010000015.1"/>
</dbReference>
<dbReference type="EMBL" id="JAQQEZ010000015">
    <property type="protein sequence ID" value="MFM0003667.1"/>
    <property type="molecule type" value="Genomic_DNA"/>
</dbReference>
<comment type="caution">
    <text evidence="2">The sequence shown here is derived from an EMBL/GenBank/DDBJ whole genome shotgun (WGS) entry which is preliminary data.</text>
</comment>
<keyword evidence="1" id="KW-1133">Transmembrane helix</keyword>
<sequence length="337" mass="36241">MSISMRRDRRGTFTDALILGPVLSVVLLAAVAKAALLTGAFYVLFPELAALSYDVFKRPAGEWARSPVMLAITPSVTAALGTALTQAMVYSLWSVAMTIAGAILIIGLMRSPIMPAISAAFLPLVFGITSWWYPISIAAVMAILALVSTIYGRILASGDVGQAPALDTVAQADEIQRAPRLRMWLPIFIFFGFVLVAYGLARVTGLRLILFPPLVMTAFEIFTNANIRPWAKRPLTLPLVCTITAAVGLAALLWFGAGPLSVVVSLLVGIVTLRALRLHFPPALTVGLLPQIMLHPDWRFVLAVTLGSAALVGAFLLARPLLLDQSTRSQRMTDQVH</sequence>
<proteinExistence type="predicted"/>
<feature type="transmembrane region" description="Helical" evidence="1">
    <location>
        <begin position="121"/>
        <end position="147"/>
    </location>
</feature>
<feature type="transmembrane region" description="Helical" evidence="1">
    <location>
        <begin position="90"/>
        <end position="109"/>
    </location>
</feature>
<feature type="transmembrane region" description="Helical" evidence="1">
    <location>
        <begin position="183"/>
        <end position="201"/>
    </location>
</feature>
<gene>
    <name evidence="2" type="ORF">PQR57_21855</name>
</gene>
<evidence type="ECO:0000313" key="3">
    <source>
        <dbReference type="Proteomes" id="UP001629230"/>
    </source>
</evidence>
<organism evidence="2 3">
    <name type="scientific">Paraburkholderia dipogonis</name>
    <dbReference type="NCBI Taxonomy" id="1211383"/>
    <lineage>
        <taxon>Bacteria</taxon>
        <taxon>Pseudomonadati</taxon>
        <taxon>Pseudomonadota</taxon>
        <taxon>Betaproteobacteria</taxon>
        <taxon>Burkholderiales</taxon>
        <taxon>Burkholderiaceae</taxon>
        <taxon>Paraburkholderia</taxon>
    </lineage>
</organism>
<keyword evidence="3" id="KW-1185">Reference proteome</keyword>
<feature type="transmembrane region" description="Helical" evidence="1">
    <location>
        <begin position="237"/>
        <end position="255"/>
    </location>
</feature>
<keyword evidence="1" id="KW-0812">Transmembrane</keyword>
<protein>
    <submittedName>
        <fullName evidence="2">HPP family protein</fullName>
    </submittedName>
</protein>
<feature type="transmembrane region" description="Helical" evidence="1">
    <location>
        <begin position="68"/>
        <end position="84"/>
    </location>
</feature>
<evidence type="ECO:0000313" key="2">
    <source>
        <dbReference type="EMBL" id="MFM0003667.1"/>
    </source>
</evidence>
<reference evidence="2 3" key="1">
    <citation type="journal article" date="2024" name="Chem. Sci.">
        <title>Discovery of megapolipeptins by genome mining of a Burkholderiales bacteria collection.</title>
        <authorList>
            <person name="Paulo B.S."/>
            <person name="Recchia M.J.J."/>
            <person name="Lee S."/>
            <person name="Fergusson C.H."/>
            <person name="Romanowski S.B."/>
            <person name="Hernandez A."/>
            <person name="Krull N."/>
            <person name="Liu D.Y."/>
            <person name="Cavanagh H."/>
            <person name="Bos A."/>
            <person name="Gray C.A."/>
            <person name="Murphy B.T."/>
            <person name="Linington R.G."/>
            <person name="Eustaquio A.S."/>
        </authorList>
    </citation>
    <scope>NUCLEOTIDE SEQUENCE [LARGE SCALE GENOMIC DNA]</scope>
    <source>
        <strain evidence="2 3">RL17-350-BIC-A</strain>
    </source>
</reference>
<feature type="transmembrane region" description="Helical" evidence="1">
    <location>
        <begin position="300"/>
        <end position="322"/>
    </location>
</feature>
<name>A0ABW9ASX6_9BURK</name>
<dbReference type="Proteomes" id="UP001629230">
    <property type="component" value="Unassembled WGS sequence"/>
</dbReference>
<feature type="transmembrane region" description="Helical" evidence="1">
    <location>
        <begin position="262"/>
        <end position="280"/>
    </location>
</feature>
<accession>A0ABW9ASX6</accession>
<evidence type="ECO:0000256" key="1">
    <source>
        <dbReference type="SAM" id="Phobius"/>
    </source>
</evidence>
<keyword evidence="1" id="KW-0472">Membrane</keyword>